<dbReference type="STRING" id="299262.BWR18_17505"/>
<dbReference type="KEGG" id="tom:BWR18_17505"/>
<accession>A0A1P8MYW7</accession>
<evidence type="ECO:0000313" key="1">
    <source>
        <dbReference type="EMBL" id="APX13277.1"/>
    </source>
</evidence>
<dbReference type="Proteomes" id="UP000186336">
    <property type="component" value="Chromosome"/>
</dbReference>
<dbReference type="Pfam" id="PF07309">
    <property type="entry name" value="FlaF"/>
    <property type="match status" value="1"/>
</dbReference>
<dbReference type="AlphaFoldDB" id="A0A1P8MYW7"/>
<keyword evidence="2" id="KW-1185">Reference proteome</keyword>
<reference evidence="1 2" key="1">
    <citation type="submission" date="2017-01" db="EMBL/GenBank/DDBJ databases">
        <title>Complete genome of Tateyamaria omphalii DOK1-4 isolated from seawater in Dokdo.</title>
        <authorList>
            <person name="Kim J.H."/>
            <person name="Chi W.-J."/>
        </authorList>
    </citation>
    <scope>NUCLEOTIDE SEQUENCE [LARGE SCALE GENOMIC DNA]</scope>
    <source>
        <strain evidence="1 2">DOK1-4</strain>
    </source>
</reference>
<keyword evidence="1" id="KW-0282">Flagellum</keyword>
<name>A0A1P8MYW7_9RHOB</name>
<keyword evidence="1" id="KW-0969">Cilium</keyword>
<dbReference type="NCBIfam" id="NF009435">
    <property type="entry name" value="PRK12794.1"/>
    <property type="match status" value="1"/>
</dbReference>
<proteinExistence type="predicted"/>
<dbReference type="EMBL" id="CP019312">
    <property type="protein sequence ID" value="APX13277.1"/>
    <property type="molecule type" value="Genomic_DNA"/>
</dbReference>
<dbReference type="InterPro" id="IPR010845">
    <property type="entry name" value="FlaF"/>
</dbReference>
<keyword evidence="1" id="KW-0966">Cell projection</keyword>
<organism evidence="1 2">
    <name type="scientific">Tateyamaria omphalii</name>
    <dbReference type="NCBI Taxonomy" id="299262"/>
    <lineage>
        <taxon>Bacteria</taxon>
        <taxon>Pseudomonadati</taxon>
        <taxon>Pseudomonadota</taxon>
        <taxon>Alphaproteobacteria</taxon>
        <taxon>Rhodobacterales</taxon>
        <taxon>Roseobacteraceae</taxon>
        <taxon>Tateyamaria</taxon>
    </lineage>
</organism>
<gene>
    <name evidence="1" type="ORF">BWR18_17505</name>
</gene>
<evidence type="ECO:0000313" key="2">
    <source>
        <dbReference type="Proteomes" id="UP000186336"/>
    </source>
</evidence>
<protein>
    <submittedName>
        <fullName evidence="1">Flagellar biosynthesis regulator FlhF</fullName>
    </submittedName>
</protein>
<dbReference type="GO" id="GO:0044781">
    <property type="term" value="P:bacterial-type flagellum organization"/>
    <property type="evidence" value="ECO:0007669"/>
    <property type="project" value="InterPro"/>
</dbReference>
<sequence>MNAMSQALKGYAEHATSTKSGRRSEYEVVAKVTKQLRDSAVEAKTNFAAFASALHMNQRLWTALVVDVADEANPLPDELKARIMYLADFTRHHTTRVLRENASVLPLLEINMAVLRGLKAEGGEK</sequence>